<dbReference type="EMBL" id="JAAMPC010000012">
    <property type="protein sequence ID" value="KAG2275041.1"/>
    <property type="molecule type" value="Genomic_DNA"/>
</dbReference>
<evidence type="ECO:0000313" key="2">
    <source>
        <dbReference type="EMBL" id="KAG2275041.1"/>
    </source>
</evidence>
<comment type="caution">
    <text evidence="2">The sequence shown here is derived from an EMBL/GenBank/DDBJ whole genome shotgun (WGS) entry which is preliminary data.</text>
</comment>
<feature type="region of interest" description="Disordered" evidence="1">
    <location>
        <begin position="80"/>
        <end position="115"/>
    </location>
</feature>
<dbReference type="AlphaFoldDB" id="A0A8X7UEX8"/>
<evidence type="ECO:0000313" key="3">
    <source>
        <dbReference type="Proteomes" id="UP000886595"/>
    </source>
</evidence>
<accession>A0A8X7UEX8</accession>
<organism evidence="2 3">
    <name type="scientific">Brassica carinata</name>
    <name type="common">Ethiopian mustard</name>
    <name type="synonym">Abyssinian cabbage</name>
    <dbReference type="NCBI Taxonomy" id="52824"/>
    <lineage>
        <taxon>Eukaryota</taxon>
        <taxon>Viridiplantae</taxon>
        <taxon>Streptophyta</taxon>
        <taxon>Embryophyta</taxon>
        <taxon>Tracheophyta</taxon>
        <taxon>Spermatophyta</taxon>
        <taxon>Magnoliopsida</taxon>
        <taxon>eudicotyledons</taxon>
        <taxon>Gunneridae</taxon>
        <taxon>Pentapetalae</taxon>
        <taxon>rosids</taxon>
        <taxon>malvids</taxon>
        <taxon>Brassicales</taxon>
        <taxon>Brassicaceae</taxon>
        <taxon>Brassiceae</taxon>
        <taxon>Brassica</taxon>
    </lineage>
</organism>
<proteinExistence type="predicted"/>
<name>A0A8X7UEX8_BRACI</name>
<dbReference type="Proteomes" id="UP000886595">
    <property type="component" value="Unassembled WGS sequence"/>
</dbReference>
<gene>
    <name evidence="2" type="ORF">Bca52824_057596</name>
</gene>
<sequence>MSRRQTQKLVFEVESLEKQLKDMVKRGKNLKVKLRFSEHKRRDTAGRFEIIFQFPTKLNVKFVAVAATERAKKAFQHNEHMTEWAKDDNSMEEKRRRSTGKYKENDLPKRRRTAE</sequence>
<dbReference type="OrthoDB" id="439639at2759"/>
<protein>
    <submittedName>
        <fullName evidence="2">Uncharacterized protein</fullName>
    </submittedName>
</protein>
<reference evidence="2 3" key="1">
    <citation type="submission" date="2020-02" db="EMBL/GenBank/DDBJ databases">
        <authorList>
            <person name="Ma Q."/>
            <person name="Huang Y."/>
            <person name="Song X."/>
            <person name="Pei D."/>
        </authorList>
    </citation>
    <scope>NUCLEOTIDE SEQUENCE [LARGE SCALE GENOMIC DNA]</scope>
    <source>
        <strain evidence="2">Sxm20200214</strain>
        <tissue evidence="2">Leaf</tissue>
    </source>
</reference>
<evidence type="ECO:0000256" key="1">
    <source>
        <dbReference type="SAM" id="MobiDB-lite"/>
    </source>
</evidence>
<keyword evidence="3" id="KW-1185">Reference proteome</keyword>